<dbReference type="PIRSF" id="PIRSF000390">
    <property type="entry name" value="PLP_StrS"/>
    <property type="match status" value="1"/>
</dbReference>
<evidence type="ECO:0000256" key="1">
    <source>
        <dbReference type="ARBA" id="ARBA00022898"/>
    </source>
</evidence>
<dbReference type="InterPro" id="IPR015422">
    <property type="entry name" value="PyrdxlP-dep_Trfase_small"/>
</dbReference>
<evidence type="ECO:0000256" key="2">
    <source>
        <dbReference type="ARBA" id="ARBA00037999"/>
    </source>
</evidence>
<keyword evidence="7" id="KW-1185">Reference proteome</keyword>
<proteinExistence type="inferred from homology"/>
<evidence type="ECO:0000313" key="7">
    <source>
        <dbReference type="Proteomes" id="UP000198816"/>
    </source>
</evidence>
<dbReference type="Gene3D" id="3.40.640.10">
    <property type="entry name" value="Type I PLP-dependent aspartate aminotransferase-like (Major domain)"/>
    <property type="match status" value="1"/>
</dbReference>
<dbReference type="STRING" id="1058.SAMN05421783_10671"/>
<protein>
    <submittedName>
        <fullName evidence="6">dTDP-4-amino-4,6-dideoxygalactose transaminase</fullName>
    </submittedName>
</protein>
<sequence>MIQINEPAREYAALASSIEAAVLASLRSGRWLFGEATEGFARDFARYLDVTHVLPVANGTDALELALRAVGVGAGDEVVTAANAGGYTSIACRVIGATPVYADILMPTMTLDPNDVVARLSDQVKAVVVTHLYGNLGEVDGLRVLLDAAGRADIAIVEDCAQAHGARMGERLAGSLGDIATFSFYPSKNLGALGDGGAVATARDDLAHRIRLLRQYGWEPRYHNVAAYGRNSRIDEVQAAVLRIKLQHLDAMNCARRAILQAYRDALPEGYRLCVAEGEATVGHLAVLLCPNRETAQVHLNRMGVQTDIHYPTLDPDQPAWRDLPMRSGPLSTSRLAVDRILTLPCFPHLTQAEIARVCEALHSLPSASQTDAAAH</sequence>
<dbReference type="EMBL" id="FNNZ01000006">
    <property type="protein sequence ID" value="SDW61872.1"/>
    <property type="molecule type" value="Genomic_DNA"/>
</dbReference>
<dbReference type="PANTHER" id="PTHR30244">
    <property type="entry name" value="TRANSAMINASE"/>
    <property type="match status" value="1"/>
</dbReference>
<dbReference type="Proteomes" id="UP000198816">
    <property type="component" value="Unassembled WGS sequence"/>
</dbReference>
<reference evidence="7" key="1">
    <citation type="submission" date="2016-10" db="EMBL/GenBank/DDBJ databases">
        <authorList>
            <person name="Varghese N."/>
            <person name="Submissions S."/>
        </authorList>
    </citation>
    <scope>NUCLEOTIDE SEQUENCE [LARGE SCALE GENOMIC DNA]</scope>
    <source>
        <strain evidence="7">DSM 217</strain>
    </source>
</reference>
<gene>
    <name evidence="6" type="ORF">SAMN05421783_10671</name>
</gene>
<comment type="similarity">
    <text evidence="2 5">Belongs to the DegT/DnrJ/EryC1 family.</text>
</comment>
<evidence type="ECO:0000256" key="3">
    <source>
        <dbReference type="PIRSR" id="PIRSR000390-1"/>
    </source>
</evidence>
<dbReference type="GO" id="GO:0000271">
    <property type="term" value="P:polysaccharide biosynthetic process"/>
    <property type="evidence" value="ECO:0007669"/>
    <property type="project" value="TreeGrafter"/>
</dbReference>
<feature type="modified residue" description="N6-(pyridoxal phosphate)lysine" evidence="4">
    <location>
        <position position="188"/>
    </location>
</feature>
<organism evidence="6 7">
    <name type="scientific">Thiocapsa roseopersicina</name>
    <dbReference type="NCBI Taxonomy" id="1058"/>
    <lineage>
        <taxon>Bacteria</taxon>
        <taxon>Pseudomonadati</taxon>
        <taxon>Pseudomonadota</taxon>
        <taxon>Gammaproteobacteria</taxon>
        <taxon>Chromatiales</taxon>
        <taxon>Chromatiaceae</taxon>
        <taxon>Thiocapsa</taxon>
    </lineage>
</organism>
<name>A0A1H2V0K9_THIRO</name>
<dbReference type="CDD" id="cd00616">
    <property type="entry name" value="AHBA_syn"/>
    <property type="match status" value="1"/>
</dbReference>
<dbReference type="PANTHER" id="PTHR30244:SF36">
    <property type="entry name" value="3-OXO-GLUCOSE-6-PHOSPHATE:GLUTAMATE AMINOTRANSFERASE"/>
    <property type="match status" value="1"/>
</dbReference>
<keyword evidence="1 4" id="KW-0663">Pyridoxal phosphate</keyword>
<dbReference type="SUPFAM" id="SSF53383">
    <property type="entry name" value="PLP-dependent transferases"/>
    <property type="match status" value="1"/>
</dbReference>
<dbReference type="Gene3D" id="3.90.1150.10">
    <property type="entry name" value="Aspartate Aminotransferase, domain 1"/>
    <property type="match status" value="1"/>
</dbReference>
<evidence type="ECO:0000256" key="5">
    <source>
        <dbReference type="RuleBase" id="RU004508"/>
    </source>
</evidence>
<dbReference type="AlphaFoldDB" id="A0A1H2V0K9"/>
<dbReference type="Pfam" id="PF01041">
    <property type="entry name" value="DegT_DnrJ_EryC1"/>
    <property type="match status" value="1"/>
</dbReference>
<accession>A0A1H2V0K9</accession>
<dbReference type="GO" id="GO:0008483">
    <property type="term" value="F:transaminase activity"/>
    <property type="evidence" value="ECO:0007669"/>
    <property type="project" value="TreeGrafter"/>
</dbReference>
<dbReference type="InterPro" id="IPR015424">
    <property type="entry name" value="PyrdxlP-dep_Trfase"/>
</dbReference>
<dbReference type="InterPro" id="IPR015421">
    <property type="entry name" value="PyrdxlP-dep_Trfase_major"/>
</dbReference>
<dbReference type="GO" id="GO:0030170">
    <property type="term" value="F:pyridoxal phosphate binding"/>
    <property type="evidence" value="ECO:0007669"/>
    <property type="project" value="TreeGrafter"/>
</dbReference>
<feature type="active site" description="Proton acceptor" evidence="3">
    <location>
        <position position="188"/>
    </location>
</feature>
<evidence type="ECO:0000256" key="4">
    <source>
        <dbReference type="PIRSR" id="PIRSR000390-2"/>
    </source>
</evidence>
<dbReference type="RefSeq" id="WP_175534546.1">
    <property type="nucleotide sequence ID" value="NZ_FNNZ01000006.1"/>
</dbReference>
<evidence type="ECO:0000313" key="6">
    <source>
        <dbReference type="EMBL" id="SDW61872.1"/>
    </source>
</evidence>
<dbReference type="InterPro" id="IPR000653">
    <property type="entry name" value="DegT/StrS_aminotransferase"/>
</dbReference>